<dbReference type="SUPFAM" id="SSF49478">
    <property type="entry name" value="Cna protein B-type domain"/>
    <property type="match status" value="1"/>
</dbReference>
<keyword evidence="1" id="KW-1133">Transmembrane helix</keyword>
<reference evidence="2 3" key="1">
    <citation type="submission" date="2018-06" db="EMBL/GenBank/DDBJ databases">
        <title>Extensive metabolic versatility and redundancy in microbially diverse, dynamic hydrothermal sediments.</title>
        <authorList>
            <person name="Dombrowski N."/>
            <person name="Teske A."/>
            <person name="Baker B.J."/>
        </authorList>
    </citation>
    <scope>NUCLEOTIDE SEQUENCE [LARGE SCALE GENOMIC DNA]</scope>
    <source>
        <strain evidence="2">B9_G13</strain>
    </source>
</reference>
<gene>
    <name evidence="2" type="ORF">DRO07_00235</name>
</gene>
<dbReference type="Proteomes" id="UP000277633">
    <property type="component" value="Unassembled WGS sequence"/>
</dbReference>
<proteinExistence type="predicted"/>
<feature type="transmembrane region" description="Helical" evidence="1">
    <location>
        <begin position="41"/>
        <end position="61"/>
    </location>
</feature>
<comment type="caution">
    <text evidence="2">The sequence shown here is derived from an EMBL/GenBank/DDBJ whole genome shotgun (WGS) entry which is preliminary data.</text>
</comment>
<dbReference type="InterPro" id="IPR013783">
    <property type="entry name" value="Ig-like_fold"/>
</dbReference>
<evidence type="ECO:0000313" key="3">
    <source>
        <dbReference type="Proteomes" id="UP000277633"/>
    </source>
</evidence>
<accession>A0A497JH68</accession>
<evidence type="ECO:0000313" key="2">
    <source>
        <dbReference type="EMBL" id="RLG70416.1"/>
    </source>
</evidence>
<keyword evidence="1" id="KW-0472">Membrane</keyword>
<evidence type="ECO:0008006" key="4">
    <source>
        <dbReference type="Google" id="ProtNLM"/>
    </source>
</evidence>
<sequence length="2964" mass="328098">MGILQSLKDLYYHLEDKYYDLIDRISTRIPIYKVTDAIDKVVPSFALLLLIIAVLIGYVLISFTPAIMPKKAEISIFVEYRDRYGAKYPLEGASVTIINGELSTTIDTNEDGMLSTPYYAKIGDVIQISIAKDGFKPKPYSTELEVDSEIEHIHVVLDEIIKFKDVRFRLVDEDGNPIANKFVSLSFECGNDAEAPADIETMTDYTGLVEVNDVPIECDPLLVSVSAKGYEALVREPVRDGSAIVLKPKEELKPPEEKGRIIVSVLFKGEPVTDPIAVELYKDTGAAPMFMEYKTTDNGQVIFEVLAGTYKVKTRATQKYDSAESNFITVGADEYRTVTLEIRERIIGHIKLKVIDEANEEPLKDVRVTLMKESTQVAFDETDENGYVQFNLTKDESFAVVIDHPEYCLARLTDVRKSDSVIEVKLKKYTGDCGGVLIAKVVDEDDNPIANAMVGIFDEKGNSLGWAERITDINGEAEFKGLHAGKYKFFAYKGYGSGWSDVVEYRVREAVEERATIVLHIPKATIELRVVNYDSEPLPFSDVTLKNADTDKLLAGPVKVEDLNGKISFTVDAGIPFYAYITNPQYASYSTEAITLKPNEQRFMQVVLEPKRISGEIKVDFLGLFKGDKTASVVAAGKEYIAKFRLSVPEQANYQKFGLHIRTGKYNMMEKDFIYIKDVYAPGKPNIIRGTSFNPGQGITYDTQFLSADGSKWVNLQWASGRTGTIYVNARIKIKKTAVEEELPIFWRAWAVKENRVIRDPVDYSLGDTASEQDLYARAYKRTFQVGMEKLCTDKWCVSLKILDVENDIAEYVDETYSAKVGKEYKLSFSILNNSPYETDTFDNVQLKILNSEKNITFKEYEIIGDTITQGTANANETSYIKIGNLPRNKEVRGEITFVPNAAMAGTIMIRLHDPARHAHIFEKEILVDVVAANEFIVEFKTASEEFAAEPPLLPSGIENTVVIRVRDKATELEVSEASVKIKDKFGATLVSTSTTSRGLAEITLPALMPADVIYLVVEKPDYAEFTKEIRVDEKVLKIEPEKIGIQLNVHTKPLDSVTVRLLNETEMELKVESIELRGDFLGLIDNEKVHDWLTSEYFGRTIAAKDKLDIALKVQLSDLGKLLNESKQLSGKLIIVVSSAGQSWLAERDVDITIGLGGEVDNPACLILSINEWKAATKSNEVRTDFTIVNTCTLNGKPIKLQNLSAKIEWQSNQLGDYYIEMGENTIELRGAYFKVLRGTINEEEELPAMLTFAPDGGVTGKAQATITISAEHPTQGGKEVLTASIQTEIDIISLDNCVRFDKDLVRVKPGEEGSFTIETEDCGAAVDFMLDTELALAEKEFTLQSSDSKQVTILGGEYIPGQYPIYVKTRSVGESEYSIKKLIRVIMEPEGCLRLNRYEYDIYDDPNDPYDGFDVGKLINECYKKKENITISFDERNWLEAMKTGAVWAIVGFIYGGIQSVRHGKDFFGFPLPSTVCEEAGYEYCGAKMECKGEKIKVVNNVTCCASECIAEEVDVKEKICAKKGARYCGFGNCPEGKEKIVEGVKCCTDKCITEQLLENSDAKCKDVNENYDFCSVPPFSDVEEICPAQYGYERVGDIWCCRGPCQKAQPSLFEEICKNPGSGEGPFYYCNPTLGESCPSEDKIVNVSGVACCTVECVGGATGTETPNESKLSPENALSACQQANPTYTYCNPAANLTCKALPSAELNPIVEVTYVNDATGEEIPINCCDTRYGQCVAVTTQPSETVEIPPTEAGTTETLDTQGSLTCYNEGMGPYCPKREGMESFCENQADGTTALPIMTNGVPCCPKGFNCEYAQAGSNTYVSGDAVVQIGAPCPKAGYGVQCPIEGTCSSTYCGNCIKNPRKPLKVSTTYCCPYSSYNKCILPDGREVVEGQTYTQAATQTQTPGNAASTQYTYSNEQICMQPSLIDPRWTGGGYNYCHSNEQCSGSPVRIYYNGNWSEGYVECCDGACVPKGSASTSLMPRSITGTTTGTQTATTTGTGCPEGLMCLPKGDGSSGTEITIDPITGEYTISCATECVTPEEYERRTNPEWQSTKESELTDAQICEQKGYLYCEPGYSCMCTGAVCTANPNVTVEYNGRTVNCCDPLKHGECVASGVSSAPATTLPKAPAGFLAITDIGSLLGKSFDIFGEITNIEDPWTGALVGFVAGTLFKYWEQSKNVGEFPVTVAVKDLVINSVKIIMPKGLEEEEETLISVEMRESKVESTTENPLGIEETELIFKNNGITQEEPYKPIYRVLKVEGERLDYNTEYFIDSKKKAQKMREMEPTVKSREPFTQKFHLQFNAYKPKPTDIVVRPETSCKIGNLIGSTGKNALPKVKFKWNWRDIEINECDEGGNETYCDAVQFSIELLKKIHKVDELLRGQQVNCPSAEGILSEKTQGLDELKLDVALTRIKIEKSGKNAKVIGTIESNNNKEMTVNVVITLQKDGSTETIACPEGAEKAVKVISKEEVSCTFNDLSDGLYTARITIYPQLNTCESECKNENTGNDALFTKLLVGGAAGIFEKCEPYSTDRLEEFIAANPNNTNLKKALELVSFNAYLIKDGYTLDFRKDFHEFSEAKDFFNAPTWYKGESGLGKYFVNPELLEFKSPFLRPEFGYLPAGKYHVRINITYDNDSWCLFDETTPDAKIEIYLERLATPEPDSVFYYLPFDGLIGVDSENGRQGYGINFRQESEQSILINEDISQPVRTTTIANSTPIPGGWLYAKEVQNFKTLNNDMRGVLLDIERGSEDTYMVFSPSRATPVILHITGGNRRKAYAFYQVTVDGQPQQGSSYLATWTGIGKGCRDFSDAEVTETFNNRRDVRGGTGRVKCAGSFGTHQYGIEWCDVKRRGNVFLKTVFFTPLRSASILELVEAADNATFIAPNGTGKQIELSGITGLNITSVEKILELVEQEKVCVAGVGNSVKATFFWNPKNLIDSTLSNIVESVPQQCIAPEAS</sequence>
<dbReference type="Gene3D" id="2.60.40.10">
    <property type="entry name" value="Immunoglobulins"/>
    <property type="match status" value="2"/>
</dbReference>
<organism evidence="2 3">
    <name type="scientific">Candidatus Iainarchaeum sp</name>
    <dbReference type="NCBI Taxonomy" id="3101447"/>
    <lineage>
        <taxon>Archaea</taxon>
        <taxon>Candidatus Iainarchaeota</taxon>
        <taxon>Candidatus Iainarchaeia</taxon>
        <taxon>Candidatus Iainarchaeales</taxon>
        <taxon>Candidatus Iainarchaeaceae</taxon>
        <taxon>Candidatus Iainarchaeum</taxon>
    </lineage>
</organism>
<name>A0A497JH68_9ARCH</name>
<protein>
    <recommendedName>
        <fullName evidence="4">Carboxypeptidase regulatory-like domain-containing protein</fullName>
    </recommendedName>
</protein>
<dbReference type="EMBL" id="QMWO01000004">
    <property type="protein sequence ID" value="RLG70416.1"/>
    <property type="molecule type" value="Genomic_DNA"/>
</dbReference>
<evidence type="ECO:0000256" key="1">
    <source>
        <dbReference type="SAM" id="Phobius"/>
    </source>
</evidence>
<keyword evidence="1" id="KW-0812">Transmembrane</keyword>